<organism evidence="2 3">
    <name type="scientific">Cymbomonas tetramitiformis</name>
    <dbReference type="NCBI Taxonomy" id="36881"/>
    <lineage>
        <taxon>Eukaryota</taxon>
        <taxon>Viridiplantae</taxon>
        <taxon>Chlorophyta</taxon>
        <taxon>Pyramimonadophyceae</taxon>
        <taxon>Pyramimonadales</taxon>
        <taxon>Pyramimonadaceae</taxon>
        <taxon>Cymbomonas</taxon>
    </lineage>
</organism>
<accession>A0AAE0FH52</accession>
<dbReference type="AlphaFoldDB" id="A0AAE0FH52"/>
<dbReference type="EMBL" id="LGRX02018636">
    <property type="protein sequence ID" value="KAK3259583.1"/>
    <property type="molecule type" value="Genomic_DNA"/>
</dbReference>
<evidence type="ECO:0000256" key="1">
    <source>
        <dbReference type="SAM" id="MobiDB-lite"/>
    </source>
</evidence>
<protein>
    <submittedName>
        <fullName evidence="2">Uncharacterized protein</fullName>
    </submittedName>
</protein>
<comment type="caution">
    <text evidence="2">The sequence shown here is derived from an EMBL/GenBank/DDBJ whole genome shotgun (WGS) entry which is preliminary data.</text>
</comment>
<dbReference type="Proteomes" id="UP001190700">
    <property type="component" value="Unassembled WGS sequence"/>
</dbReference>
<name>A0AAE0FH52_9CHLO</name>
<proteinExistence type="predicted"/>
<evidence type="ECO:0000313" key="2">
    <source>
        <dbReference type="EMBL" id="KAK3259583.1"/>
    </source>
</evidence>
<keyword evidence="3" id="KW-1185">Reference proteome</keyword>
<evidence type="ECO:0000313" key="3">
    <source>
        <dbReference type="Proteomes" id="UP001190700"/>
    </source>
</evidence>
<reference evidence="2 3" key="1">
    <citation type="journal article" date="2015" name="Genome Biol. Evol.">
        <title>Comparative Genomics of a Bacterivorous Green Alga Reveals Evolutionary Causalities and Consequences of Phago-Mixotrophic Mode of Nutrition.</title>
        <authorList>
            <person name="Burns J.A."/>
            <person name="Paasch A."/>
            <person name="Narechania A."/>
            <person name="Kim E."/>
        </authorList>
    </citation>
    <scope>NUCLEOTIDE SEQUENCE [LARGE SCALE GENOMIC DNA]</scope>
    <source>
        <strain evidence="2 3">PLY_AMNH</strain>
    </source>
</reference>
<feature type="region of interest" description="Disordered" evidence="1">
    <location>
        <begin position="71"/>
        <end position="110"/>
    </location>
</feature>
<gene>
    <name evidence="2" type="ORF">CYMTET_31428</name>
</gene>
<sequence length="110" mass="10994">MAFGIDGVAAGFAGSGIDMGNDNINNYNSVTSESPVMCVGHLCRYPGFDSLSPVVQDKLMRVIGEALASGAADSAGGGGMPAAASMPGGGPTTALIGRPLSQKGQVYDRD</sequence>